<protein>
    <submittedName>
        <fullName evidence="3">Polyketide cyclase</fullName>
    </submittedName>
</protein>
<dbReference type="OrthoDB" id="118413at2"/>
<dbReference type="InterPro" id="IPR013538">
    <property type="entry name" value="ASHA1/2-like_C"/>
</dbReference>
<accession>A0A4Q1C7H2</accession>
<proteinExistence type="inferred from homology"/>
<dbReference type="Pfam" id="PF08327">
    <property type="entry name" value="AHSA1"/>
    <property type="match status" value="1"/>
</dbReference>
<comment type="similarity">
    <text evidence="1">Belongs to the AHA1 family.</text>
</comment>
<name>A0A4Q1C7H2_9BACT</name>
<dbReference type="EMBL" id="SDHX01000001">
    <property type="protein sequence ID" value="RXK54863.1"/>
    <property type="molecule type" value="Genomic_DNA"/>
</dbReference>
<evidence type="ECO:0000313" key="4">
    <source>
        <dbReference type="Proteomes" id="UP000290218"/>
    </source>
</evidence>
<sequence>MSADAHAIVTSRMFAAARTRVWAAFCDPVVLAGWWGPAGFTNTFHEFDFRPGGVWRFTMHGPDGAAYPMDHRFSEIVAPEQFVVRHLQPGHDFTLTVTLADCAGATGITWRMLFDDPAEAARVRPFVVPANEQNLDRLETHLSGQPPAVR</sequence>
<dbReference type="Gene3D" id="3.30.530.20">
    <property type="match status" value="1"/>
</dbReference>
<gene>
    <name evidence="3" type="ORF">ESB00_02910</name>
</gene>
<evidence type="ECO:0000313" key="3">
    <source>
        <dbReference type="EMBL" id="RXK54863.1"/>
    </source>
</evidence>
<dbReference type="InterPro" id="IPR023393">
    <property type="entry name" value="START-like_dom_sf"/>
</dbReference>
<organism evidence="3 4">
    <name type="scientific">Oleiharenicola lentus</name>
    <dbReference type="NCBI Taxonomy" id="2508720"/>
    <lineage>
        <taxon>Bacteria</taxon>
        <taxon>Pseudomonadati</taxon>
        <taxon>Verrucomicrobiota</taxon>
        <taxon>Opitutia</taxon>
        <taxon>Opitutales</taxon>
        <taxon>Opitutaceae</taxon>
        <taxon>Oleiharenicola</taxon>
    </lineage>
</organism>
<dbReference type="Proteomes" id="UP000290218">
    <property type="component" value="Unassembled WGS sequence"/>
</dbReference>
<dbReference type="RefSeq" id="WP_129046227.1">
    <property type="nucleotide sequence ID" value="NZ_SDHX01000001.1"/>
</dbReference>
<dbReference type="SUPFAM" id="SSF55961">
    <property type="entry name" value="Bet v1-like"/>
    <property type="match status" value="1"/>
</dbReference>
<feature type="domain" description="Activator of Hsp90 ATPase homologue 1/2-like C-terminal" evidence="2">
    <location>
        <begin position="16"/>
        <end position="142"/>
    </location>
</feature>
<keyword evidence="4" id="KW-1185">Reference proteome</keyword>
<comment type="caution">
    <text evidence="3">The sequence shown here is derived from an EMBL/GenBank/DDBJ whole genome shotgun (WGS) entry which is preliminary data.</text>
</comment>
<evidence type="ECO:0000256" key="1">
    <source>
        <dbReference type="ARBA" id="ARBA00006817"/>
    </source>
</evidence>
<dbReference type="CDD" id="cd08894">
    <property type="entry name" value="SRPBCC_CalC_Aha1-like_1"/>
    <property type="match status" value="1"/>
</dbReference>
<reference evidence="3 4" key="1">
    <citation type="submission" date="2019-01" db="EMBL/GenBank/DDBJ databases">
        <title>Lacunisphaera sp. strain TWA-58.</title>
        <authorList>
            <person name="Chen W.-M."/>
        </authorList>
    </citation>
    <scope>NUCLEOTIDE SEQUENCE [LARGE SCALE GENOMIC DNA]</scope>
    <source>
        <strain evidence="3 4">TWA-58</strain>
    </source>
</reference>
<evidence type="ECO:0000259" key="2">
    <source>
        <dbReference type="Pfam" id="PF08327"/>
    </source>
</evidence>
<dbReference type="AlphaFoldDB" id="A0A4Q1C7H2"/>